<dbReference type="CDD" id="cd02036">
    <property type="entry name" value="MinD"/>
    <property type="match status" value="1"/>
</dbReference>
<comment type="function">
    <text evidence="8">ATPase required for the correct placement of the division site. Cell division inhibitors MinC and MinD act in concert to form an inhibitor capable of blocking formation of the polar Z ring septums. Rapidly oscillates between the poles of the cell to destabilize FtsZ filaments that have formed before they mature into polar Z rings.</text>
</comment>
<reference evidence="13" key="4">
    <citation type="submission" date="2021-10" db="EMBL/GenBank/DDBJ databases">
        <title>Collection of gut derived symbiotic bacterial strains cultured from healthy donors.</title>
        <authorList>
            <person name="Lin H."/>
            <person name="Littmann E."/>
            <person name="Kohout C."/>
            <person name="Pamer E.G."/>
        </authorList>
    </citation>
    <scope>NUCLEOTIDE SEQUENCE</scope>
    <source>
        <strain evidence="13">DFI.5.2</strain>
    </source>
</reference>
<evidence type="ECO:0000256" key="8">
    <source>
        <dbReference type="ARBA" id="ARBA00025436"/>
    </source>
</evidence>
<dbReference type="InterPro" id="IPR027417">
    <property type="entry name" value="P-loop_NTPase"/>
</dbReference>
<keyword evidence="3" id="KW-0132">Cell division</keyword>
<reference evidence="15 16" key="1">
    <citation type="journal article" date="2019" name="Int. J. Syst. Evol. Microbiol.">
        <title>Faecalibacillus intestinalis gen. nov., sp. nov. and Faecalibacillus faecis sp. nov., isolated from human faeces.</title>
        <authorList>
            <person name="Seo B."/>
            <person name="Jeon K."/>
            <person name="Baek I."/>
            <person name="Lee Y.M."/>
            <person name="Baek K."/>
            <person name="Ko G."/>
        </authorList>
    </citation>
    <scope>NUCLEOTIDE SEQUENCE [LARGE SCALE GENOMIC DNA]</scope>
    <source>
        <strain evidence="15 16">SNUG30099</strain>
    </source>
</reference>
<feature type="binding site" evidence="10">
    <location>
        <begin position="11"/>
        <end position="18"/>
    </location>
    <ligand>
        <name>ATP</name>
        <dbReference type="ChEBI" id="CHEBI:30616"/>
    </ligand>
</feature>
<dbReference type="Gene3D" id="3.40.50.300">
    <property type="entry name" value="P-loop containing nucleotide triphosphate hydrolases"/>
    <property type="match status" value="1"/>
</dbReference>
<dbReference type="Pfam" id="PF13614">
    <property type="entry name" value="AAA_31"/>
    <property type="match status" value="1"/>
</dbReference>
<dbReference type="Proteomes" id="UP001204814">
    <property type="component" value="Unassembled WGS sequence"/>
</dbReference>
<dbReference type="Proteomes" id="UP001197827">
    <property type="component" value="Unassembled WGS sequence"/>
</dbReference>
<dbReference type="InterPro" id="IPR025669">
    <property type="entry name" value="AAA_dom"/>
</dbReference>
<evidence type="ECO:0000313" key="13">
    <source>
        <dbReference type="EMBL" id="MCB8562826.1"/>
    </source>
</evidence>
<dbReference type="EMBL" id="JAJDKQ010000032">
    <property type="protein sequence ID" value="MCB8562826.1"/>
    <property type="molecule type" value="Genomic_DNA"/>
</dbReference>
<dbReference type="PANTHER" id="PTHR43384:SF6">
    <property type="entry name" value="SEPTUM SITE-DETERMINING PROTEIN MIND HOMOLOG, CHLOROPLASTIC"/>
    <property type="match status" value="1"/>
</dbReference>
<dbReference type="GO" id="GO:0051782">
    <property type="term" value="P:negative regulation of cell division"/>
    <property type="evidence" value="ECO:0007669"/>
    <property type="project" value="TreeGrafter"/>
</dbReference>
<dbReference type="GO" id="GO:0000917">
    <property type="term" value="P:division septum assembly"/>
    <property type="evidence" value="ECO:0007669"/>
    <property type="project" value="UniProtKB-KW"/>
</dbReference>
<dbReference type="GO" id="GO:0009898">
    <property type="term" value="C:cytoplasmic side of plasma membrane"/>
    <property type="evidence" value="ECO:0007669"/>
    <property type="project" value="TreeGrafter"/>
</dbReference>
<gene>
    <name evidence="15" type="primary">minD</name>
    <name evidence="15" type="ORF">C7U54_07920</name>
    <name evidence="12" type="ORF">Fi14EGH31_08520</name>
    <name evidence="13" type="ORF">LJD74_12615</name>
    <name evidence="14" type="ORF">NE542_08940</name>
</gene>
<evidence type="ECO:0000259" key="11">
    <source>
        <dbReference type="Pfam" id="PF13614"/>
    </source>
</evidence>
<evidence type="ECO:0000256" key="6">
    <source>
        <dbReference type="ARBA" id="ARBA00023210"/>
    </source>
</evidence>
<evidence type="ECO:0000256" key="2">
    <source>
        <dbReference type="ARBA" id="ARBA00016887"/>
    </source>
</evidence>
<keyword evidence="5 10" id="KW-0067">ATP-binding</keyword>
<dbReference type="EMBL" id="PYLQ01000009">
    <property type="protein sequence ID" value="PST40933.1"/>
    <property type="molecule type" value="Genomic_DNA"/>
</dbReference>
<dbReference type="SUPFAM" id="SSF52540">
    <property type="entry name" value="P-loop containing nucleoside triphosphate hydrolases"/>
    <property type="match status" value="1"/>
</dbReference>
<reference evidence="17" key="3">
    <citation type="submission" date="2020-09" db="EMBL/GenBank/DDBJ databases">
        <title>Complete genome sequencing of Faecalibacillus intestinalis strain 14EGH31.</title>
        <authorList>
            <person name="Sakamoto M."/>
            <person name="Murakami T."/>
            <person name="Mori H."/>
        </authorList>
    </citation>
    <scope>NUCLEOTIDE SEQUENCE [LARGE SCALE GENOMIC DNA]</scope>
    <source>
        <strain evidence="17">14EGH31</strain>
    </source>
</reference>
<evidence type="ECO:0000256" key="4">
    <source>
        <dbReference type="ARBA" id="ARBA00022741"/>
    </source>
</evidence>
<protein>
    <recommendedName>
        <fullName evidence="2">Septum site-determining protein MinD</fullName>
    </recommendedName>
    <alternativeName>
        <fullName evidence="9">Cell division inhibitor MinD</fullName>
    </alternativeName>
</protein>
<dbReference type="EMBL" id="JANGBO010000007">
    <property type="protein sequence ID" value="MCQ5061941.1"/>
    <property type="molecule type" value="Genomic_DNA"/>
</dbReference>
<evidence type="ECO:0000256" key="1">
    <source>
        <dbReference type="ARBA" id="ARBA00010257"/>
    </source>
</evidence>
<name>A0A2T3G0A8_9FIRM</name>
<dbReference type="GO" id="GO:0005829">
    <property type="term" value="C:cytosol"/>
    <property type="evidence" value="ECO:0007669"/>
    <property type="project" value="TreeGrafter"/>
</dbReference>
<proteinExistence type="inferred from homology"/>
<keyword evidence="6" id="KW-0717">Septation</keyword>
<evidence type="ECO:0000256" key="10">
    <source>
        <dbReference type="PIRSR" id="PIRSR003092-1"/>
    </source>
</evidence>
<dbReference type="InterPro" id="IPR025501">
    <property type="entry name" value="MinD_FleN"/>
</dbReference>
<dbReference type="Proteomes" id="UP000593842">
    <property type="component" value="Chromosome"/>
</dbReference>
<evidence type="ECO:0000313" key="15">
    <source>
        <dbReference type="EMBL" id="PST40933.1"/>
    </source>
</evidence>
<reference evidence="14" key="5">
    <citation type="submission" date="2022-06" db="EMBL/GenBank/DDBJ databases">
        <title>Isolation of gut microbiota from human fecal samples.</title>
        <authorList>
            <person name="Pamer E.G."/>
            <person name="Barat B."/>
            <person name="Waligurski E."/>
            <person name="Medina S."/>
            <person name="Paddock L."/>
            <person name="Mostad J."/>
        </authorList>
    </citation>
    <scope>NUCLEOTIDE SEQUENCE</scope>
    <source>
        <strain evidence="14">DFI.6.24</strain>
    </source>
</reference>
<dbReference type="PIRSF" id="PIRSF003092">
    <property type="entry name" value="MinD"/>
    <property type="match status" value="1"/>
</dbReference>
<dbReference type="PANTHER" id="PTHR43384">
    <property type="entry name" value="SEPTUM SITE-DETERMINING PROTEIN MIND HOMOLOG, CHLOROPLASTIC-RELATED"/>
    <property type="match status" value="1"/>
</dbReference>
<evidence type="ECO:0000256" key="9">
    <source>
        <dbReference type="ARBA" id="ARBA00032845"/>
    </source>
</evidence>
<accession>A0A2T3G0A8</accession>
<sequence>MSRIITVTSGKGGVGKSSISVNLAIALAHQNLKVCLIDGDFGLKNLDVMMGLENRVVYDLNDVISGKCEIHQVLVKDKREQTLYLLPACKTLSFQNLDASIMAALIDYLKNDFDFIIVDSPAGIEQGFTYASSIADEAIIVVNLDLATLRDNDRVIGLLLKKGIQDLKLIINKVNLDDIEDGKSLTIDDALDILSLPLLGIVYEDHEMIEANNKGRPVYLLKGHLLHDCFDNIAHRLLGHKRAFAKCKRRGLLSRIFLG</sequence>
<dbReference type="NCBIfam" id="TIGR01968">
    <property type="entry name" value="minD_bact"/>
    <property type="match status" value="1"/>
</dbReference>
<keyword evidence="4 10" id="KW-0547">Nucleotide-binding</keyword>
<dbReference type="InterPro" id="IPR050625">
    <property type="entry name" value="ParA/MinD_ATPase"/>
</dbReference>
<evidence type="ECO:0000313" key="14">
    <source>
        <dbReference type="EMBL" id="MCQ5061941.1"/>
    </source>
</evidence>
<evidence type="ECO:0000313" key="12">
    <source>
        <dbReference type="EMBL" id="BCL57140.1"/>
    </source>
</evidence>
<dbReference type="Proteomes" id="UP000240974">
    <property type="component" value="Unassembled WGS sequence"/>
</dbReference>
<feature type="domain" description="AAA" evidence="11">
    <location>
        <begin position="3"/>
        <end position="146"/>
    </location>
</feature>
<dbReference type="GeneID" id="70579292"/>
<evidence type="ECO:0000313" key="16">
    <source>
        <dbReference type="Proteomes" id="UP000240974"/>
    </source>
</evidence>
<dbReference type="AlphaFoldDB" id="A0A2T3G0A8"/>
<dbReference type="GO" id="GO:0005524">
    <property type="term" value="F:ATP binding"/>
    <property type="evidence" value="ECO:0007669"/>
    <property type="project" value="UniProtKB-KW"/>
</dbReference>
<dbReference type="EMBL" id="AP024085">
    <property type="protein sequence ID" value="BCL57140.1"/>
    <property type="molecule type" value="Genomic_DNA"/>
</dbReference>
<keyword evidence="7" id="KW-0131">Cell cycle</keyword>
<evidence type="ECO:0000313" key="17">
    <source>
        <dbReference type="Proteomes" id="UP000593842"/>
    </source>
</evidence>
<evidence type="ECO:0000256" key="7">
    <source>
        <dbReference type="ARBA" id="ARBA00023306"/>
    </source>
</evidence>
<dbReference type="RefSeq" id="WP_022002228.1">
    <property type="nucleotide sequence ID" value="NZ_AP024085.1"/>
</dbReference>
<evidence type="ECO:0000256" key="5">
    <source>
        <dbReference type="ARBA" id="ARBA00022840"/>
    </source>
</evidence>
<dbReference type="InterPro" id="IPR010223">
    <property type="entry name" value="MinD"/>
</dbReference>
<comment type="similarity">
    <text evidence="1">Belongs to the ParA family. MinD subfamily.</text>
</comment>
<dbReference type="GO" id="GO:0016887">
    <property type="term" value="F:ATP hydrolysis activity"/>
    <property type="evidence" value="ECO:0007669"/>
    <property type="project" value="InterPro"/>
</dbReference>
<reference evidence="12" key="2">
    <citation type="journal article" date="2020" name="Microbiol. Resour. Announc.">
        <title>Complete Genome Sequence of Faecalibacillus intestinalis JCM 34082, Isolated from Feces from a Healthy Japanese Female.</title>
        <authorList>
            <person name="Sakamoto M."/>
            <person name="Ikeyama N."/>
            <person name="Toyoda A."/>
            <person name="Murakami T."/>
            <person name="Mori H."/>
            <person name="Ohkuma M."/>
        </authorList>
    </citation>
    <scope>NUCLEOTIDE SEQUENCE</scope>
    <source>
        <strain evidence="12">14EGH31</strain>
    </source>
</reference>
<dbReference type="KEGG" id="fit:Fi14EGH31_08520"/>
<evidence type="ECO:0000256" key="3">
    <source>
        <dbReference type="ARBA" id="ARBA00022618"/>
    </source>
</evidence>
<keyword evidence="16" id="KW-1185">Reference proteome</keyword>
<organism evidence="15 16">
    <name type="scientific">Faecalibacillus intestinalis</name>
    <dbReference type="NCBI Taxonomy" id="1982626"/>
    <lineage>
        <taxon>Bacteria</taxon>
        <taxon>Bacillati</taxon>
        <taxon>Bacillota</taxon>
        <taxon>Erysipelotrichia</taxon>
        <taxon>Erysipelotrichales</taxon>
        <taxon>Coprobacillaceae</taxon>
        <taxon>Faecalibacillus</taxon>
    </lineage>
</organism>